<dbReference type="STRING" id="30611.ENSOGAP00000022093"/>
<dbReference type="PROSITE" id="PS51857">
    <property type="entry name" value="CSD_2"/>
    <property type="match status" value="1"/>
</dbReference>
<evidence type="ECO:0000313" key="3">
    <source>
        <dbReference type="Ensembl" id="ENSOGAP00000022093.1"/>
    </source>
</evidence>
<reference evidence="3" key="2">
    <citation type="submission" date="2025-08" db="UniProtKB">
        <authorList>
            <consortium name="Ensembl"/>
        </authorList>
    </citation>
    <scope>IDENTIFICATION</scope>
</reference>
<dbReference type="InterPro" id="IPR002059">
    <property type="entry name" value="CSP_DNA-bd"/>
</dbReference>
<keyword evidence="4" id="KW-1185">Reference proteome</keyword>
<dbReference type="AlphaFoldDB" id="H0Y150"/>
<accession>H0Y150</accession>
<dbReference type="Ensembl" id="ENSOGAT00000026762.1">
    <property type="protein sequence ID" value="ENSOGAP00000022093.1"/>
    <property type="gene ID" value="ENSOGAG00000030360.1"/>
</dbReference>
<dbReference type="InterPro" id="IPR011129">
    <property type="entry name" value="CSD"/>
</dbReference>
<dbReference type="PRINTS" id="PR00050">
    <property type="entry name" value="COLDSHOCK"/>
</dbReference>
<feature type="compositionally biased region" description="Basic residues" evidence="1">
    <location>
        <begin position="91"/>
        <end position="100"/>
    </location>
</feature>
<reference evidence="4" key="1">
    <citation type="submission" date="2011-03" db="EMBL/GenBank/DDBJ databases">
        <title>Version 3 of the genome sequence of Otolemur garnettii (Bushbaby).</title>
        <authorList>
            <consortium name="The Broad Institute Genome Sequencing Platform"/>
            <person name="Di Palma F."/>
            <person name="Johnson J."/>
            <person name="Lander E.S."/>
            <person name="Lindblad-Toh K."/>
            <person name="Jaffe D.B."/>
            <person name="Gnerre S."/>
            <person name="MacCallum I."/>
            <person name="Przybylski D."/>
            <person name="Ribeiro F.J."/>
            <person name="Burton J.N."/>
            <person name="Walker B.J."/>
            <person name="Sharpe T."/>
            <person name="Hall G."/>
        </authorList>
    </citation>
    <scope>NUCLEOTIDE SEQUENCE [LARGE SCALE GENOMIC DNA]</scope>
</reference>
<evidence type="ECO:0000313" key="4">
    <source>
        <dbReference type="Proteomes" id="UP000005225"/>
    </source>
</evidence>
<dbReference type="HOGENOM" id="CLU_063071_1_0_1"/>
<dbReference type="InParanoid" id="H0Y150"/>
<dbReference type="Proteomes" id="UP000005225">
    <property type="component" value="Unassembled WGS sequence"/>
</dbReference>
<dbReference type="Pfam" id="PF00313">
    <property type="entry name" value="CSD"/>
    <property type="match status" value="1"/>
</dbReference>
<dbReference type="SMART" id="SM00357">
    <property type="entry name" value="CSP"/>
    <property type="match status" value="1"/>
</dbReference>
<dbReference type="PANTHER" id="PTHR11544">
    <property type="entry name" value="COLD SHOCK DOMAIN CONTAINING PROTEINS"/>
    <property type="match status" value="1"/>
</dbReference>
<dbReference type="GO" id="GO:0003676">
    <property type="term" value="F:nucleic acid binding"/>
    <property type="evidence" value="ECO:0007669"/>
    <property type="project" value="InterPro"/>
</dbReference>
<dbReference type="InterPro" id="IPR012340">
    <property type="entry name" value="NA-bd_OB-fold"/>
</dbReference>
<dbReference type="OMA" id="WFNERNG"/>
<dbReference type="GeneTree" id="ENSGT00940000153341"/>
<feature type="compositionally biased region" description="Basic and acidic residues" evidence="1">
    <location>
        <begin position="169"/>
        <end position="184"/>
    </location>
</feature>
<evidence type="ECO:0000256" key="1">
    <source>
        <dbReference type="SAM" id="MobiDB-lite"/>
    </source>
</evidence>
<proteinExistence type="predicted"/>
<organism evidence="3 4">
    <name type="scientific">Otolemur garnettii</name>
    <name type="common">Small-eared galago</name>
    <name type="synonym">Garnett's greater bushbaby</name>
    <dbReference type="NCBI Taxonomy" id="30611"/>
    <lineage>
        <taxon>Eukaryota</taxon>
        <taxon>Metazoa</taxon>
        <taxon>Chordata</taxon>
        <taxon>Craniata</taxon>
        <taxon>Vertebrata</taxon>
        <taxon>Euteleostomi</taxon>
        <taxon>Mammalia</taxon>
        <taxon>Eutheria</taxon>
        <taxon>Euarchontoglires</taxon>
        <taxon>Primates</taxon>
        <taxon>Strepsirrhini</taxon>
        <taxon>Lorisiformes</taxon>
        <taxon>Galagidae</taxon>
        <taxon>Otolemur</taxon>
    </lineage>
</organism>
<dbReference type="CDD" id="cd04458">
    <property type="entry name" value="CSP_CDS"/>
    <property type="match status" value="1"/>
</dbReference>
<evidence type="ECO:0000259" key="2">
    <source>
        <dbReference type="PROSITE" id="PS51857"/>
    </source>
</evidence>
<dbReference type="InterPro" id="IPR050181">
    <property type="entry name" value="Cold_shock_domain"/>
</dbReference>
<dbReference type="Gene3D" id="2.40.50.140">
    <property type="entry name" value="Nucleic acid-binding proteins"/>
    <property type="match status" value="1"/>
</dbReference>
<protein>
    <recommendedName>
        <fullName evidence="2">CSD domain-containing protein</fullName>
    </recommendedName>
</protein>
<dbReference type="SUPFAM" id="SSF50249">
    <property type="entry name" value="Nucleic acid-binding proteins"/>
    <property type="match status" value="1"/>
</dbReference>
<dbReference type="EMBL" id="AAQR03075803">
    <property type="status" value="NOT_ANNOTATED_CDS"/>
    <property type="molecule type" value="Genomic_DNA"/>
</dbReference>
<dbReference type="eggNOG" id="KOG3070">
    <property type="taxonomic scope" value="Eukaryota"/>
</dbReference>
<reference evidence="3" key="3">
    <citation type="submission" date="2025-09" db="UniProtKB">
        <authorList>
            <consortium name="Ensembl"/>
        </authorList>
    </citation>
    <scope>IDENTIFICATION</scope>
</reference>
<name>H0Y150_OTOGA</name>
<feature type="compositionally biased region" description="Basic residues" evidence="1">
    <location>
        <begin position="130"/>
        <end position="140"/>
    </location>
</feature>
<feature type="domain" description="CSD" evidence="2">
    <location>
        <begin position="3"/>
        <end position="71"/>
    </location>
</feature>
<sequence length="200" mass="22136">AARVLATVKWFSVRNRYGFIDRNDTKEDAFVQQTATEKNNPRKPLGSVGDGTVEFDAVEGEKGAEAANVPGPWGGGVPVQGRKYAADRNYYKRYPRRRGSGRSDGGADHQGAGEQGRPARQSMDRGYRSPFRRGPPRQRRPREDRNEEEEENQRDETQGQQLPQLTEADASKNPKPQDSKETKAADPPAENSSAEHGGAE</sequence>
<feature type="region of interest" description="Disordered" evidence="1">
    <location>
        <begin position="32"/>
        <end position="200"/>
    </location>
</feature>